<evidence type="ECO:0000256" key="3">
    <source>
        <dbReference type="ARBA" id="ARBA00019549"/>
    </source>
</evidence>
<dbReference type="GO" id="GO:0030983">
    <property type="term" value="F:mismatched DNA binding"/>
    <property type="evidence" value="ECO:0007669"/>
    <property type="project" value="InterPro"/>
</dbReference>
<dbReference type="CDD" id="cd03285">
    <property type="entry name" value="ABC_MSH2_euk"/>
    <property type="match status" value="1"/>
</dbReference>
<dbReference type="GO" id="GO:0006312">
    <property type="term" value="P:mitotic recombination"/>
    <property type="evidence" value="ECO:0007669"/>
    <property type="project" value="TreeGrafter"/>
</dbReference>
<evidence type="ECO:0000256" key="5">
    <source>
        <dbReference type="ARBA" id="ARBA00022763"/>
    </source>
</evidence>
<evidence type="ECO:0000256" key="1">
    <source>
        <dbReference type="ARBA" id="ARBA00004123"/>
    </source>
</evidence>
<sequence>MSAAKIDLKFSDNADQNGFYRKYKNLDDKPLQTLRISDRGEYYTVLGEDDTSLVAEMIYKTRSVIKENQNIPYITISPQVFSSVVKNFVIDQGYKIELYDKQWRLLKNISPGNLQDVEELVNLSSADMTSNQMMGALKFMDKSDGKYIGLGYVDNNSKILGYAEFIDNDLFSNLESTLIQLNIREVLISGLTDESLRKDRVLTKLVQVINRCEITISDVKPSIFSTKDIDQDFNKLLTEESFLAFSTPEVQSKTLALSGVAALVAYLNLLNDDTAFGAYHLNNYTLGKYMKLDLSAVKALNLFPTVRDQGSKSGSIFGILNHCKSAEGTRLLSQWIKQPLTNLEDITKRHLLVGFLMEDSQTRSAIQQDVLSFVPDIRRLTRKFAKGKSTLEDVVRIYQLLLKLPDLLNILEMGFENLDDQRFSFLNDGELPQLKKLVSDEWLEPLKQTVSSLYKLQELVETTVDLDALDNHEYVIKAEFNEDLMEIKEKLDTLQNEITQCHVDTADQLQKEADKKLKLENHATHGWCMRLTRNDASVIRGLPKYHELQTVKAGVFFTTSQLKSVADQYTNLQGEYNRTQTAVVREIIEICSTYCPLLDKLSGELAEIDVIVAFAHVSSYAPTSYIRPKLYTMDDPQGKTIVKDARHPCLEMQDDISFIANDIDLAKNQSEFLIITGPNMGGKSTYIKSVGIINLLAQIGCYVPASEAEICLVDAILARVGAGDSQLKGISTFMAEMLEMSSILKSATEHSLIIIDELGRGTSTYDGFGLAYSISEHLAKEKHCFTLFATHFHELTGLSEKIPTVKNLHVVAHVSEEKATSDDITLLYKVEPGISDQSFGIHVAEVVQFPKKIISMSKRKASELEDLAGKAEGSAEDPYVADKRTKCNPEEITKGSQLLKTILKEWKTKVDLKKISETDAIKELNLLVKSTYGDEVKQDKFLQEVLGL</sequence>
<keyword evidence="8 12" id="KW-0234">DNA repair</keyword>
<dbReference type="InterPro" id="IPR036187">
    <property type="entry name" value="DNA_mismatch_repair_MutS_sf"/>
</dbReference>
<name>A0AAV5QIR8_9ASCO</name>
<dbReference type="Gene3D" id="3.30.420.110">
    <property type="entry name" value="MutS, connector domain"/>
    <property type="match status" value="1"/>
</dbReference>
<dbReference type="GO" id="GO:0005524">
    <property type="term" value="F:ATP binding"/>
    <property type="evidence" value="ECO:0007669"/>
    <property type="project" value="UniProtKB-KW"/>
</dbReference>
<evidence type="ECO:0000256" key="7">
    <source>
        <dbReference type="ARBA" id="ARBA00023125"/>
    </source>
</evidence>
<dbReference type="FunFam" id="3.30.420.110:FF:000002">
    <property type="entry name" value="DNA mismatch repair protein"/>
    <property type="match status" value="1"/>
</dbReference>
<evidence type="ECO:0000256" key="8">
    <source>
        <dbReference type="ARBA" id="ARBA00023204"/>
    </source>
</evidence>
<dbReference type="GO" id="GO:0051053">
    <property type="term" value="P:negative regulation of DNA metabolic process"/>
    <property type="evidence" value="ECO:0007669"/>
    <property type="project" value="UniProtKB-ARBA"/>
</dbReference>
<dbReference type="InterPro" id="IPR045076">
    <property type="entry name" value="MutS"/>
</dbReference>
<evidence type="ECO:0000313" key="16">
    <source>
        <dbReference type="Proteomes" id="UP001360560"/>
    </source>
</evidence>
<dbReference type="InterPro" id="IPR016151">
    <property type="entry name" value="DNA_mismatch_repair_MutS_N"/>
</dbReference>
<keyword evidence="5 12" id="KW-0227">DNA damage</keyword>
<dbReference type="PROSITE" id="PS00486">
    <property type="entry name" value="DNA_MISMATCH_REPAIR_2"/>
    <property type="match status" value="1"/>
</dbReference>
<dbReference type="Pfam" id="PF05190">
    <property type="entry name" value="MutS_IV"/>
    <property type="match status" value="1"/>
</dbReference>
<dbReference type="SUPFAM" id="SSF48334">
    <property type="entry name" value="DNA repair protein MutS, domain III"/>
    <property type="match status" value="1"/>
</dbReference>
<dbReference type="InterPro" id="IPR007861">
    <property type="entry name" value="DNA_mismatch_repair_MutS_clamp"/>
</dbReference>
<keyword evidence="4 12" id="KW-0547">Nucleotide-binding</keyword>
<keyword evidence="7 12" id="KW-0238">DNA-binding</keyword>
<keyword evidence="13" id="KW-0175">Coiled coil</keyword>
<dbReference type="InterPro" id="IPR032642">
    <property type="entry name" value="Msh2_ATP-bd"/>
</dbReference>
<dbReference type="SMART" id="SM00534">
    <property type="entry name" value="MUTSac"/>
    <property type="match status" value="1"/>
</dbReference>
<dbReference type="PIRSF" id="PIRSF005813">
    <property type="entry name" value="MSH2"/>
    <property type="match status" value="1"/>
</dbReference>
<evidence type="ECO:0000256" key="11">
    <source>
        <dbReference type="ARBA" id="ARBA00073545"/>
    </source>
</evidence>
<dbReference type="InterPro" id="IPR007860">
    <property type="entry name" value="DNA_mmatch_repair_MutS_con_dom"/>
</dbReference>
<dbReference type="InterPro" id="IPR007695">
    <property type="entry name" value="DNA_mismatch_repair_MutS-lik_N"/>
</dbReference>
<dbReference type="FunFam" id="1.10.1420.10:FF:000017">
    <property type="entry name" value="DNA mismatch repair protein Msh2"/>
    <property type="match status" value="1"/>
</dbReference>
<dbReference type="GeneID" id="90072359"/>
<dbReference type="Pfam" id="PF05188">
    <property type="entry name" value="MutS_II"/>
    <property type="match status" value="1"/>
</dbReference>
<evidence type="ECO:0000259" key="14">
    <source>
        <dbReference type="PROSITE" id="PS00486"/>
    </source>
</evidence>
<dbReference type="InterPro" id="IPR011184">
    <property type="entry name" value="DNA_mismatch_repair_Msh2"/>
</dbReference>
<keyword evidence="16" id="KW-1185">Reference proteome</keyword>
<keyword evidence="9" id="KW-0539">Nucleus</keyword>
<proteinExistence type="inferred from homology"/>
<comment type="similarity">
    <text evidence="2 12">Belongs to the DNA mismatch repair MutS family.</text>
</comment>
<accession>A0AAV5QIR8</accession>
<keyword evidence="6" id="KW-0067">ATP-binding</keyword>
<dbReference type="InterPro" id="IPR000432">
    <property type="entry name" value="DNA_mismatch_repair_MutS_C"/>
</dbReference>
<dbReference type="GO" id="GO:0006298">
    <property type="term" value="P:mismatch repair"/>
    <property type="evidence" value="ECO:0007669"/>
    <property type="project" value="InterPro"/>
</dbReference>
<dbReference type="GO" id="GO:0032301">
    <property type="term" value="C:MutSalpha complex"/>
    <property type="evidence" value="ECO:0007669"/>
    <property type="project" value="TreeGrafter"/>
</dbReference>
<evidence type="ECO:0000256" key="4">
    <source>
        <dbReference type="ARBA" id="ARBA00022741"/>
    </source>
</evidence>
<organism evidence="15 16">
    <name type="scientific">Saccharomycopsis crataegensis</name>
    <dbReference type="NCBI Taxonomy" id="43959"/>
    <lineage>
        <taxon>Eukaryota</taxon>
        <taxon>Fungi</taxon>
        <taxon>Dikarya</taxon>
        <taxon>Ascomycota</taxon>
        <taxon>Saccharomycotina</taxon>
        <taxon>Saccharomycetes</taxon>
        <taxon>Saccharomycopsidaceae</taxon>
        <taxon>Saccharomycopsis</taxon>
    </lineage>
</organism>
<evidence type="ECO:0000256" key="9">
    <source>
        <dbReference type="ARBA" id="ARBA00023242"/>
    </source>
</evidence>
<dbReference type="FunFam" id="3.40.50.300:FF:000925">
    <property type="entry name" value="DNA mismatch repair protein MSH2"/>
    <property type="match status" value="1"/>
</dbReference>
<protein>
    <recommendedName>
        <fullName evidence="11">DNA mismatch repair protein MSH2</fullName>
    </recommendedName>
    <alternativeName>
        <fullName evidence="3">DNA mismatch repair protein Msh2</fullName>
    </alternativeName>
</protein>
<feature type="domain" description="DNA mismatch repair proteins mutS family" evidence="14">
    <location>
        <begin position="751"/>
        <end position="767"/>
    </location>
</feature>
<dbReference type="InterPro" id="IPR036678">
    <property type="entry name" value="MutS_con_dom_sf"/>
</dbReference>
<evidence type="ECO:0000256" key="12">
    <source>
        <dbReference type="RuleBase" id="RU003756"/>
    </source>
</evidence>
<dbReference type="Pfam" id="PF05192">
    <property type="entry name" value="MutS_III"/>
    <property type="match status" value="1"/>
</dbReference>
<evidence type="ECO:0000313" key="15">
    <source>
        <dbReference type="EMBL" id="GMM34380.1"/>
    </source>
</evidence>
<evidence type="ECO:0000256" key="6">
    <source>
        <dbReference type="ARBA" id="ARBA00022840"/>
    </source>
</evidence>
<dbReference type="PANTHER" id="PTHR11361:SF35">
    <property type="entry name" value="DNA MISMATCH REPAIR PROTEIN MSH2"/>
    <property type="match status" value="1"/>
</dbReference>
<comment type="caution">
    <text evidence="15">The sequence shown here is derived from an EMBL/GenBank/DDBJ whole genome shotgun (WGS) entry which is preliminary data.</text>
</comment>
<evidence type="ECO:0000256" key="10">
    <source>
        <dbReference type="ARBA" id="ARBA00064337"/>
    </source>
</evidence>
<dbReference type="PANTHER" id="PTHR11361">
    <property type="entry name" value="DNA MISMATCH REPAIR PROTEIN MUTS FAMILY MEMBER"/>
    <property type="match status" value="1"/>
</dbReference>
<feature type="coiled-coil region" evidence="13">
    <location>
        <begin position="477"/>
        <end position="504"/>
    </location>
</feature>
<dbReference type="Gene3D" id="3.40.1170.10">
    <property type="entry name" value="DNA repair protein MutS, domain I"/>
    <property type="match status" value="1"/>
</dbReference>
<comment type="subunit">
    <text evidence="10">Heterodimer of msh2 and msh6.</text>
</comment>
<reference evidence="15 16" key="1">
    <citation type="journal article" date="2023" name="Elife">
        <title>Identification of key yeast species and microbe-microbe interactions impacting larval growth of Drosophila in the wild.</title>
        <authorList>
            <person name="Mure A."/>
            <person name="Sugiura Y."/>
            <person name="Maeda R."/>
            <person name="Honda K."/>
            <person name="Sakurai N."/>
            <person name="Takahashi Y."/>
            <person name="Watada M."/>
            <person name="Katoh T."/>
            <person name="Gotoh A."/>
            <person name="Gotoh Y."/>
            <person name="Taniguchi I."/>
            <person name="Nakamura K."/>
            <person name="Hayashi T."/>
            <person name="Katayama T."/>
            <person name="Uemura T."/>
            <person name="Hattori Y."/>
        </authorList>
    </citation>
    <scope>NUCLEOTIDE SEQUENCE [LARGE SCALE GENOMIC DNA]</scope>
    <source>
        <strain evidence="15 16">SC-9</strain>
    </source>
</reference>
<dbReference type="SMART" id="SM00533">
    <property type="entry name" value="MUTSd"/>
    <property type="match status" value="1"/>
</dbReference>
<dbReference type="InterPro" id="IPR027417">
    <property type="entry name" value="P-loop_NTPase"/>
</dbReference>
<dbReference type="Gene3D" id="3.40.50.300">
    <property type="entry name" value="P-loop containing nucleotide triphosphate hydrolases"/>
    <property type="match status" value="1"/>
</dbReference>
<gene>
    <name evidence="15" type="ORF">DASC09_017050</name>
</gene>
<comment type="function">
    <text evidence="12">Component of the post-replicative DNA mismatch repair system (MMR).</text>
</comment>
<comment type="subcellular location">
    <subcellularLocation>
        <location evidence="1">Nucleus</location>
    </subcellularLocation>
</comment>
<dbReference type="Pfam" id="PF00488">
    <property type="entry name" value="MutS_V"/>
    <property type="match status" value="1"/>
</dbReference>
<dbReference type="InterPro" id="IPR007696">
    <property type="entry name" value="DNA_mismatch_repair_MutS_core"/>
</dbReference>
<dbReference type="RefSeq" id="XP_064851380.1">
    <property type="nucleotide sequence ID" value="XM_064995308.1"/>
</dbReference>
<dbReference type="EMBL" id="BTFZ01000002">
    <property type="protein sequence ID" value="GMM34380.1"/>
    <property type="molecule type" value="Genomic_DNA"/>
</dbReference>
<dbReference type="Pfam" id="PF01624">
    <property type="entry name" value="MutS_I"/>
    <property type="match status" value="1"/>
</dbReference>
<evidence type="ECO:0000256" key="13">
    <source>
        <dbReference type="SAM" id="Coils"/>
    </source>
</evidence>
<dbReference type="SUPFAM" id="SSF52540">
    <property type="entry name" value="P-loop containing nucleoside triphosphate hydrolases"/>
    <property type="match status" value="1"/>
</dbReference>
<dbReference type="AlphaFoldDB" id="A0AAV5QIR8"/>
<dbReference type="FunFam" id="1.10.1420.10:FF:000015">
    <property type="entry name" value="DNA mismatch repair protein Msh2"/>
    <property type="match status" value="1"/>
</dbReference>
<dbReference type="Proteomes" id="UP001360560">
    <property type="component" value="Unassembled WGS sequence"/>
</dbReference>
<dbReference type="Gene3D" id="1.10.1420.10">
    <property type="match status" value="2"/>
</dbReference>
<evidence type="ECO:0000256" key="2">
    <source>
        <dbReference type="ARBA" id="ARBA00006271"/>
    </source>
</evidence>
<dbReference type="GO" id="GO:0140664">
    <property type="term" value="F:ATP-dependent DNA damage sensor activity"/>
    <property type="evidence" value="ECO:0007669"/>
    <property type="project" value="InterPro"/>
</dbReference>